<evidence type="ECO:0000313" key="2">
    <source>
        <dbReference type="Proteomes" id="UP000184016"/>
    </source>
</evidence>
<reference evidence="2" key="1">
    <citation type="submission" date="2016-11" db="EMBL/GenBank/DDBJ databases">
        <authorList>
            <person name="Varghese N."/>
            <person name="Submissions S."/>
        </authorList>
    </citation>
    <scope>NUCLEOTIDE SEQUENCE [LARGE SCALE GENOMIC DNA]</scope>
    <source>
        <strain evidence="2">USBA-503</strain>
    </source>
</reference>
<dbReference type="RefSeq" id="WP_072873053.1">
    <property type="nucleotide sequence ID" value="NZ_FRAF01000003.1"/>
</dbReference>
<sequence>MREGFALEAENRKKLSSNNGCHGIFHHPSGGLGVYGWEGIRGYCPALENHLQLAVAAVLNSHSVWKG</sequence>
<accession>A0A1M6M201</accession>
<keyword evidence="2" id="KW-1185">Reference proteome</keyword>
<organism evidence="1 2">
    <name type="scientific">Alicyclobacillus tolerans</name>
    <dbReference type="NCBI Taxonomy" id="90970"/>
    <lineage>
        <taxon>Bacteria</taxon>
        <taxon>Bacillati</taxon>
        <taxon>Bacillota</taxon>
        <taxon>Bacilli</taxon>
        <taxon>Bacillales</taxon>
        <taxon>Alicyclobacillaceae</taxon>
        <taxon>Alicyclobacillus</taxon>
    </lineage>
</organism>
<gene>
    <name evidence="1" type="ORF">SAMN05443507_103148</name>
</gene>
<name>A0A1M6M201_9BACL</name>
<dbReference type="AlphaFoldDB" id="A0A1M6M201"/>
<proteinExistence type="predicted"/>
<dbReference type="EMBL" id="FRAF01000003">
    <property type="protein sequence ID" value="SHJ77477.1"/>
    <property type="molecule type" value="Genomic_DNA"/>
</dbReference>
<evidence type="ECO:0000313" key="1">
    <source>
        <dbReference type="EMBL" id="SHJ77477.1"/>
    </source>
</evidence>
<dbReference type="STRING" id="1830138.SAMN05443507_103148"/>
<protein>
    <submittedName>
        <fullName evidence="1">Uncharacterized protein</fullName>
    </submittedName>
</protein>
<dbReference type="Proteomes" id="UP000184016">
    <property type="component" value="Unassembled WGS sequence"/>
</dbReference>